<organism evidence="3 4">
    <name type="scientific">Paenibacillus physcomitrellae</name>
    <dbReference type="NCBI Taxonomy" id="1619311"/>
    <lineage>
        <taxon>Bacteria</taxon>
        <taxon>Bacillati</taxon>
        <taxon>Bacillota</taxon>
        <taxon>Bacilli</taxon>
        <taxon>Bacillales</taxon>
        <taxon>Paenibacillaceae</taxon>
        <taxon>Paenibacillus</taxon>
    </lineage>
</organism>
<feature type="region of interest" description="Disordered" evidence="1">
    <location>
        <begin position="49"/>
        <end position="69"/>
    </location>
</feature>
<keyword evidence="4" id="KW-1185">Reference proteome</keyword>
<comment type="caution">
    <text evidence="3">The sequence shown here is derived from an EMBL/GenBank/DDBJ whole genome shotgun (WGS) entry which is preliminary data.</text>
</comment>
<feature type="compositionally biased region" description="Low complexity" evidence="1">
    <location>
        <begin position="57"/>
        <end position="69"/>
    </location>
</feature>
<reference evidence="4" key="1">
    <citation type="journal article" date="2019" name="Int. J. Syst. Evol. Microbiol.">
        <title>The Global Catalogue of Microorganisms (GCM) 10K type strain sequencing project: providing services to taxonomists for standard genome sequencing and annotation.</title>
        <authorList>
            <consortium name="The Broad Institute Genomics Platform"/>
            <consortium name="The Broad Institute Genome Sequencing Center for Infectious Disease"/>
            <person name="Wu L."/>
            <person name="Ma J."/>
        </authorList>
    </citation>
    <scope>NUCLEOTIDE SEQUENCE [LARGE SCALE GENOMIC DNA]</scope>
    <source>
        <strain evidence="4">CGMCC 1.15044</strain>
    </source>
</reference>
<evidence type="ECO:0000313" key="3">
    <source>
        <dbReference type="EMBL" id="GGA24390.1"/>
    </source>
</evidence>
<evidence type="ECO:0000256" key="2">
    <source>
        <dbReference type="SAM" id="SignalP"/>
    </source>
</evidence>
<dbReference type="EMBL" id="BMHF01000001">
    <property type="protein sequence ID" value="GGA24390.1"/>
    <property type="molecule type" value="Genomic_DNA"/>
</dbReference>
<evidence type="ECO:0000313" key="4">
    <source>
        <dbReference type="Proteomes" id="UP000609323"/>
    </source>
</evidence>
<proteinExistence type="predicted"/>
<dbReference type="RefSeq" id="WP_373286339.1">
    <property type="nucleotide sequence ID" value="NZ_BMHF01000001.1"/>
</dbReference>
<accession>A0ABQ1FQX4</accession>
<gene>
    <name evidence="3" type="ORF">GCM10010917_06540</name>
</gene>
<sequence>MLLSEGNTTKMDRGTSKAAKRPKQKRIGLIFAVLLMAGALSACSSDTESVFSTSQNGTEAAAGETTSATSRVPWDYRVQETTVGDLVGSDMTILPDNELLPNDENYATGDKVWVLQFMDAELTTDENNKNDIRLSSWSSLKTYKDEASANKDLEQLKVSVTTDVKLVGVYKTSYQGKTRNFAVIELPSGNRVKQPIDDARYTKMEKEKNVSVNLEEVHDFADYDLAYAKFRGWAN</sequence>
<dbReference type="Proteomes" id="UP000609323">
    <property type="component" value="Unassembled WGS sequence"/>
</dbReference>
<keyword evidence="2" id="KW-0732">Signal</keyword>
<name>A0ABQ1FQX4_9BACL</name>
<feature type="signal peptide" evidence="2">
    <location>
        <begin position="1"/>
        <end position="44"/>
    </location>
</feature>
<feature type="region of interest" description="Disordered" evidence="1">
    <location>
        <begin position="1"/>
        <end position="21"/>
    </location>
</feature>
<protein>
    <submittedName>
        <fullName evidence="3">Uncharacterized protein</fullName>
    </submittedName>
</protein>
<feature type="chain" id="PRO_5045786368" evidence="2">
    <location>
        <begin position="45"/>
        <end position="235"/>
    </location>
</feature>
<evidence type="ECO:0000256" key="1">
    <source>
        <dbReference type="SAM" id="MobiDB-lite"/>
    </source>
</evidence>